<dbReference type="PANTHER" id="PTHR30250">
    <property type="entry name" value="PST FAMILY PREDICTED COLANIC ACID TRANSPORTER"/>
    <property type="match status" value="1"/>
</dbReference>
<keyword evidence="5 6" id="KW-0472">Membrane</keyword>
<dbReference type="InterPro" id="IPR002797">
    <property type="entry name" value="Polysacc_synth"/>
</dbReference>
<feature type="transmembrane region" description="Helical" evidence="6">
    <location>
        <begin position="470"/>
        <end position="494"/>
    </location>
</feature>
<comment type="caution">
    <text evidence="7">The sequence shown here is derived from an EMBL/GenBank/DDBJ whole genome shotgun (WGS) entry which is preliminary data.</text>
</comment>
<accession>A0A921I9R8</accession>
<dbReference type="Pfam" id="PF01943">
    <property type="entry name" value="Polysacc_synt"/>
    <property type="match status" value="1"/>
</dbReference>
<feature type="transmembrane region" description="Helical" evidence="6">
    <location>
        <begin position="162"/>
        <end position="184"/>
    </location>
</feature>
<evidence type="ECO:0000313" key="7">
    <source>
        <dbReference type="EMBL" id="HJG14203.1"/>
    </source>
</evidence>
<organism evidence="7 8">
    <name type="scientific">Bacteroides xylanisolvens</name>
    <dbReference type="NCBI Taxonomy" id="371601"/>
    <lineage>
        <taxon>Bacteria</taxon>
        <taxon>Pseudomonadati</taxon>
        <taxon>Bacteroidota</taxon>
        <taxon>Bacteroidia</taxon>
        <taxon>Bacteroidales</taxon>
        <taxon>Bacteroidaceae</taxon>
        <taxon>Bacteroides</taxon>
    </lineage>
</organism>
<feature type="transmembrane region" description="Helical" evidence="6">
    <location>
        <begin position="12"/>
        <end position="34"/>
    </location>
</feature>
<feature type="transmembrane region" description="Helical" evidence="6">
    <location>
        <begin position="411"/>
        <end position="432"/>
    </location>
</feature>
<keyword evidence="2" id="KW-1003">Cell membrane</keyword>
<evidence type="ECO:0000256" key="3">
    <source>
        <dbReference type="ARBA" id="ARBA00022692"/>
    </source>
</evidence>
<gene>
    <name evidence="7" type="ORF">K8V07_20045</name>
</gene>
<dbReference type="InterPro" id="IPR050833">
    <property type="entry name" value="Poly_Biosynth_Transport"/>
</dbReference>
<evidence type="ECO:0000256" key="5">
    <source>
        <dbReference type="ARBA" id="ARBA00023136"/>
    </source>
</evidence>
<evidence type="ECO:0000313" key="8">
    <source>
        <dbReference type="Proteomes" id="UP000747074"/>
    </source>
</evidence>
<feature type="transmembrane region" description="Helical" evidence="6">
    <location>
        <begin position="190"/>
        <end position="210"/>
    </location>
</feature>
<keyword evidence="3 6" id="KW-0812">Transmembrane</keyword>
<feature type="transmembrane region" description="Helical" evidence="6">
    <location>
        <begin position="94"/>
        <end position="117"/>
    </location>
</feature>
<evidence type="ECO:0000256" key="2">
    <source>
        <dbReference type="ARBA" id="ARBA00022475"/>
    </source>
</evidence>
<feature type="transmembrane region" description="Helical" evidence="6">
    <location>
        <begin position="444"/>
        <end position="464"/>
    </location>
</feature>
<evidence type="ECO:0000256" key="6">
    <source>
        <dbReference type="SAM" id="Phobius"/>
    </source>
</evidence>
<proteinExistence type="predicted"/>
<feature type="transmembrane region" description="Helical" evidence="6">
    <location>
        <begin position="346"/>
        <end position="368"/>
    </location>
</feature>
<feature type="transmembrane region" description="Helical" evidence="6">
    <location>
        <begin position="129"/>
        <end position="150"/>
    </location>
</feature>
<protein>
    <submittedName>
        <fullName evidence="7">Oligosaccharide flippase family protein</fullName>
    </submittedName>
</protein>
<name>A0A921I9R8_9BACE</name>
<dbReference type="Proteomes" id="UP000747074">
    <property type="component" value="Unassembled WGS sequence"/>
</dbReference>
<dbReference type="PANTHER" id="PTHR30250:SF26">
    <property type="entry name" value="PSMA PROTEIN"/>
    <property type="match status" value="1"/>
</dbReference>
<feature type="transmembrane region" description="Helical" evidence="6">
    <location>
        <begin position="380"/>
        <end position="399"/>
    </location>
</feature>
<feature type="transmembrane region" description="Helical" evidence="6">
    <location>
        <begin position="46"/>
        <end position="66"/>
    </location>
</feature>
<keyword evidence="4 6" id="KW-1133">Transmembrane helix</keyword>
<evidence type="ECO:0000256" key="1">
    <source>
        <dbReference type="ARBA" id="ARBA00004651"/>
    </source>
</evidence>
<sequence length="508" mass="57389">MKEIIATDTQRIAKNSLFLYLRMLFTMGVSFYTSRVILNTLGVVDFGVYNVVGGVTVMLSFFNGSLQSASSRYLTFSIGKGNVDEVKKVFRSVLGVHLILALVLFVLCETVGLWFVLNKLIIPEERYDAALWVYQCSIIAMLVSVVSVPFNALVIAHEKMNVFAYISIVESTLKLSIVFLLLIIPYDKLISYSILFLLVQLMLRAIYTIYCSKNFVESREKPQWNSKLSKELIVYAGWASNGSLALLANNQGINILLNMFFGPVVNAARGLTTQVQAAVLVFVQNYQMALSPPIIKAYATNDLQNMHKLVIASSKYGYLVMVLVVFPLFVFASVVLQLWLGTVPEYTISFVRITLLICLLAPLRQAMINAVHATGNIKRFQVYEGTTMLLVLPFSYIGLKMFDISPDSVMIIYGIIETLVQCIRFYIVLPLIKISFEEYFKKALMRPLLLTVSLFLLVFFLPSYDSLSVDTFLCMVVVFMIEIFFLFFIGLSLGEREKILLLIRTKLL</sequence>
<dbReference type="EMBL" id="DYVL01000218">
    <property type="protein sequence ID" value="HJG14203.1"/>
    <property type="molecule type" value="Genomic_DNA"/>
</dbReference>
<dbReference type="AlphaFoldDB" id="A0A921I9R8"/>
<reference evidence="7" key="2">
    <citation type="submission" date="2021-09" db="EMBL/GenBank/DDBJ databases">
        <authorList>
            <person name="Gilroy R."/>
        </authorList>
    </citation>
    <scope>NUCLEOTIDE SEQUENCE</scope>
    <source>
        <strain evidence="7">CHK154-13316</strain>
    </source>
</reference>
<dbReference type="RefSeq" id="WP_347471029.1">
    <property type="nucleotide sequence ID" value="NZ_JBDORM010000021.1"/>
</dbReference>
<comment type="subcellular location">
    <subcellularLocation>
        <location evidence="1">Cell membrane</location>
        <topology evidence="1">Multi-pass membrane protein</topology>
    </subcellularLocation>
</comment>
<feature type="transmembrane region" description="Helical" evidence="6">
    <location>
        <begin position="316"/>
        <end position="340"/>
    </location>
</feature>
<dbReference type="GO" id="GO:0005886">
    <property type="term" value="C:plasma membrane"/>
    <property type="evidence" value="ECO:0007669"/>
    <property type="project" value="UniProtKB-SubCell"/>
</dbReference>
<reference evidence="7" key="1">
    <citation type="journal article" date="2021" name="PeerJ">
        <title>Extensive microbial diversity within the chicken gut microbiome revealed by metagenomics and culture.</title>
        <authorList>
            <person name="Gilroy R."/>
            <person name="Ravi A."/>
            <person name="Getino M."/>
            <person name="Pursley I."/>
            <person name="Horton D.L."/>
            <person name="Alikhan N.F."/>
            <person name="Baker D."/>
            <person name="Gharbi K."/>
            <person name="Hall N."/>
            <person name="Watson M."/>
            <person name="Adriaenssens E.M."/>
            <person name="Foster-Nyarko E."/>
            <person name="Jarju S."/>
            <person name="Secka A."/>
            <person name="Antonio M."/>
            <person name="Oren A."/>
            <person name="Chaudhuri R.R."/>
            <person name="La Ragione R."/>
            <person name="Hildebrand F."/>
            <person name="Pallen M.J."/>
        </authorList>
    </citation>
    <scope>NUCLEOTIDE SEQUENCE</scope>
    <source>
        <strain evidence="7">CHK154-13316</strain>
    </source>
</reference>
<evidence type="ECO:0000256" key="4">
    <source>
        <dbReference type="ARBA" id="ARBA00022989"/>
    </source>
</evidence>